<dbReference type="EMBL" id="VSTH01000102">
    <property type="protein sequence ID" value="TYO63330.1"/>
    <property type="molecule type" value="Genomic_DNA"/>
</dbReference>
<keyword evidence="2" id="KW-1185">Reference proteome</keyword>
<dbReference type="AlphaFoldDB" id="A0A5S4YFZ6"/>
<accession>A0A5S4YFZ6</accession>
<evidence type="ECO:0008006" key="3">
    <source>
        <dbReference type="Google" id="ProtNLM"/>
    </source>
</evidence>
<organism evidence="1 2">
    <name type="scientific">Bradyrhizobium hipponense</name>
    <dbReference type="NCBI Taxonomy" id="2605638"/>
    <lineage>
        <taxon>Bacteria</taxon>
        <taxon>Pseudomonadati</taxon>
        <taxon>Pseudomonadota</taxon>
        <taxon>Alphaproteobacteria</taxon>
        <taxon>Hyphomicrobiales</taxon>
        <taxon>Nitrobacteraceae</taxon>
        <taxon>Bradyrhizobium</taxon>
    </lineage>
</organism>
<evidence type="ECO:0000313" key="2">
    <source>
        <dbReference type="Proteomes" id="UP000324797"/>
    </source>
</evidence>
<reference evidence="1 2" key="1">
    <citation type="submission" date="2019-08" db="EMBL/GenBank/DDBJ databases">
        <title>Bradyrhizobium hipponensis sp. nov., a rhizobium isolated from a Lupinus angustifolius root nodule in Tunisia.</title>
        <authorList>
            <person name="Off K."/>
            <person name="Rejili M."/>
            <person name="Mars M."/>
            <person name="Brachmann A."/>
            <person name="Marin M."/>
        </authorList>
    </citation>
    <scope>NUCLEOTIDE SEQUENCE [LARGE SCALE GENOMIC DNA]</scope>
    <source>
        <strain evidence="2">aSej3</strain>
    </source>
</reference>
<name>A0A5S4YFZ6_9BRAD</name>
<evidence type="ECO:0000313" key="1">
    <source>
        <dbReference type="EMBL" id="TYO63330.1"/>
    </source>
</evidence>
<dbReference type="Proteomes" id="UP000324797">
    <property type="component" value="Unassembled WGS sequence"/>
</dbReference>
<comment type="caution">
    <text evidence="1">The sequence shown here is derived from an EMBL/GenBank/DDBJ whole genome shotgun (WGS) entry which is preliminary data.</text>
</comment>
<protein>
    <recommendedName>
        <fullName evidence="3">CopG family transcriptional regulator</fullName>
    </recommendedName>
</protein>
<sequence length="64" mass="6796">MAPVSIAQGGLASGISEPDIAEDRLRYEAFKRTGRAVPIEVVKAWVASWGSSDELPRPDGSEPA</sequence>
<proteinExistence type="predicted"/>
<gene>
    <name evidence="1" type="ORF">FXV83_28010</name>
</gene>